<organism evidence="6 7">
    <name type="scientific">Chloropicon roscoffensis</name>
    <dbReference type="NCBI Taxonomy" id="1461544"/>
    <lineage>
        <taxon>Eukaryota</taxon>
        <taxon>Viridiplantae</taxon>
        <taxon>Chlorophyta</taxon>
        <taxon>Chloropicophyceae</taxon>
        <taxon>Chloropicales</taxon>
        <taxon>Chloropicaceae</taxon>
        <taxon>Chloropicon</taxon>
    </lineage>
</organism>
<evidence type="ECO:0000313" key="6">
    <source>
        <dbReference type="EMBL" id="WZN65878.1"/>
    </source>
</evidence>
<proteinExistence type="predicted"/>
<protein>
    <submittedName>
        <fullName evidence="6">WD40 repeat domain-containing protein</fullName>
    </submittedName>
</protein>
<evidence type="ECO:0000256" key="2">
    <source>
        <dbReference type="ARBA" id="ARBA00022574"/>
    </source>
</evidence>
<keyword evidence="3" id="KW-0677">Repeat</keyword>
<dbReference type="GO" id="GO:0006364">
    <property type="term" value="P:rRNA processing"/>
    <property type="evidence" value="ECO:0007669"/>
    <property type="project" value="InterPro"/>
</dbReference>
<evidence type="ECO:0000313" key="7">
    <source>
        <dbReference type="Proteomes" id="UP001472866"/>
    </source>
</evidence>
<dbReference type="InterPro" id="IPR019775">
    <property type="entry name" value="WD40_repeat_CS"/>
</dbReference>
<dbReference type="PROSITE" id="PS50294">
    <property type="entry name" value="WD_REPEATS_REGION"/>
    <property type="match status" value="1"/>
</dbReference>
<dbReference type="Pfam" id="PF00400">
    <property type="entry name" value="WD40"/>
    <property type="match status" value="3"/>
</dbReference>
<dbReference type="InterPro" id="IPR015943">
    <property type="entry name" value="WD40/YVTN_repeat-like_dom_sf"/>
</dbReference>
<dbReference type="GO" id="GO:0005634">
    <property type="term" value="C:nucleus"/>
    <property type="evidence" value="ECO:0007669"/>
    <property type="project" value="TreeGrafter"/>
</dbReference>
<accession>A0AAX4PJ21</accession>
<evidence type="ECO:0000256" key="1">
    <source>
        <dbReference type="ARBA" id="ARBA00022553"/>
    </source>
</evidence>
<feature type="region of interest" description="Disordered" evidence="5">
    <location>
        <begin position="238"/>
        <end position="277"/>
    </location>
</feature>
<dbReference type="InterPro" id="IPR001680">
    <property type="entry name" value="WD40_rpt"/>
</dbReference>
<dbReference type="PROSITE" id="PS50082">
    <property type="entry name" value="WD_REPEATS_2"/>
    <property type="match status" value="3"/>
</dbReference>
<feature type="repeat" description="WD" evidence="4">
    <location>
        <begin position="428"/>
        <end position="443"/>
    </location>
</feature>
<dbReference type="PROSITE" id="PS00678">
    <property type="entry name" value="WD_REPEATS_1"/>
    <property type="match status" value="2"/>
</dbReference>
<evidence type="ECO:0000256" key="4">
    <source>
        <dbReference type="PROSITE-ProRule" id="PRU00221"/>
    </source>
</evidence>
<evidence type="ECO:0000256" key="3">
    <source>
        <dbReference type="ARBA" id="ARBA00022737"/>
    </source>
</evidence>
<feature type="compositionally biased region" description="Basic residues" evidence="5">
    <location>
        <begin position="254"/>
        <end position="265"/>
    </location>
</feature>
<evidence type="ECO:0000256" key="5">
    <source>
        <dbReference type="SAM" id="MobiDB-lite"/>
    </source>
</evidence>
<name>A0AAX4PJ21_9CHLO</name>
<dbReference type="SMART" id="SM00320">
    <property type="entry name" value="WD40"/>
    <property type="match status" value="5"/>
</dbReference>
<dbReference type="InterPro" id="IPR044285">
    <property type="entry name" value="PWP1"/>
</dbReference>
<reference evidence="6 7" key="1">
    <citation type="submission" date="2024-03" db="EMBL/GenBank/DDBJ databases">
        <title>Complete genome sequence of the green alga Chloropicon roscoffensis RCC1871.</title>
        <authorList>
            <person name="Lemieux C."/>
            <person name="Pombert J.-F."/>
            <person name="Otis C."/>
            <person name="Turmel M."/>
        </authorList>
    </citation>
    <scope>NUCLEOTIDE SEQUENCE [LARGE SCALE GENOMIC DNA]</scope>
    <source>
        <strain evidence="6 7">RCC1871</strain>
    </source>
</reference>
<dbReference type="InterPro" id="IPR036322">
    <property type="entry name" value="WD40_repeat_dom_sf"/>
</dbReference>
<dbReference type="EMBL" id="CP151513">
    <property type="protein sequence ID" value="WZN65878.1"/>
    <property type="molecule type" value="Genomic_DNA"/>
</dbReference>
<gene>
    <name evidence="6" type="ORF">HKI87_13g74400</name>
</gene>
<feature type="repeat" description="WD" evidence="4">
    <location>
        <begin position="318"/>
        <end position="354"/>
    </location>
</feature>
<keyword evidence="2 4" id="KW-0853">WD repeat</keyword>
<dbReference type="PRINTS" id="PR00320">
    <property type="entry name" value="GPROTEINBRPT"/>
</dbReference>
<dbReference type="PANTHER" id="PTHR14091:SF0">
    <property type="entry name" value="PERIODIC TRYPTOPHAN PROTEIN 1 HOMOLOG"/>
    <property type="match status" value="1"/>
</dbReference>
<dbReference type="InterPro" id="IPR020472">
    <property type="entry name" value="WD40_PAC1"/>
</dbReference>
<feature type="region of interest" description="Disordered" evidence="5">
    <location>
        <begin position="36"/>
        <end position="83"/>
    </location>
</feature>
<dbReference type="Gene3D" id="2.130.10.10">
    <property type="entry name" value="YVTN repeat-like/Quinoprotein amine dehydrogenase"/>
    <property type="match status" value="2"/>
</dbReference>
<keyword evidence="1" id="KW-0597">Phosphoprotein</keyword>
<feature type="compositionally biased region" description="Basic and acidic residues" evidence="5">
    <location>
        <begin position="266"/>
        <end position="277"/>
    </location>
</feature>
<dbReference type="PANTHER" id="PTHR14091">
    <property type="entry name" value="PERIODIC TRYPTOPHAN PROTEIN 1"/>
    <property type="match status" value="1"/>
</dbReference>
<dbReference type="Proteomes" id="UP001472866">
    <property type="component" value="Chromosome 13"/>
</dbReference>
<dbReference type="AlphaFoldDB" id="A0AAX4PJ21"/>
<feature type="compositionally biased region" description="Acidic residues" evidence="5">
    <location>
        <begin position="37"/>
        <end position="63"/>
    </location>
</feature>
<feature type="repeat" description="WD" evidence="4">
    <location>
        <begin position="275"/>
        <end position="317"/>
    </location>
</feature>
<sequence>MISCSAWVAREAVAAQAGKKPLKGVQVDEELLKGLEIENEQDEDSWEEVTDEEQEADDVMEEVEDRRKGKKKRGGASTGMEDGMAELNMDAYDDEDDEKAFVTSVYGGKRPGGAFYRSSKEDPYMIDEEASSDSEDENDMVLRATDHMILAAKNEEDLSQLEVWVYEDFGDEGNLYVHQDIVLPAFALCVAAGDLDPRDTSPRKPMCAIGTFDPEIEIWDLTTVDSLQPAAVLGGYDDEGELGAADPPQQDGGKKKKKKKKKKKSKMPERRNLKEGSHSDSVLSLAWNWEYRNVLASGSADKTLKVWDLESLKCVNTLTHHEDKVQAVTWNPTESQVIASGGFDRAVYLSDLRSSGSGSVKWALRSDVEALIWDLHEPTSFLVSGEDGTVAKYDTRMGGGSDPVWSIAAHDKACCDLSLCASPRGRGLLATGSLDKSVKLWDLGVGGGEPELILSKKLKTGPVFTTTFTSEAKPLLAVGGAKGELLVWDVRSEESVVKKYPDL</sequence>
<dbReference type="SUPFAM" id="SSF50978">
    <property type="entry name" value="WD40 repeat-like"/>
    <property type="match status" value="1"/>
</dbReference>
<keyword evidence="7" id="KW-1185">Reference proteome</keyword>